<protein>
    <recommendedName>
        <fullName evidence="3">Peptidase aspartic putative domain-containing protein</fullName>
    </recommendedName>
</protein>
<evidence type="ECO:0000313" key="1">
    <source>
        <dbReference type="EMBL" id="UYV80832.1"/>
    </source>
</evidence>
<gene>
    <name evidence="1" type="ORF">LAZ67_19001906</name>
</gene>
<reference evidence="1 2" key="1">
    <citation type="submission" date="2022-01" db="EMBL/GenBank/DDBJ databases">
        <title>A chromosomal length assembly of Cordylochernes scorpioides.</title>
        <authorList>
            <person name="Zeh D."/>
            <person name="Zeh J."/>
        </authorList>
    </citation>
    <scope>NUCLEOTIDE SEQUENCE [LARGE SCALE GENOMIC DNA]</scope>
    <source>
        <strain evidence="1">IN4F17</strain>
        <tissue evidence="1">Whole Body</tissue>
    </source>
</reference>
<dbReference type="PANTHER" id="PTHR47331">
    <property type="entry name" value="PHD-TYPE DOMAIN-CONTAINING PROTEIN"/>
    <property type="match status" value="1"/>
</dbReference>
<dbReference type="Proteomes" id="UP001235939">
    <property type="component" value="Chromosome 19"/>
</dbReference>
<evidence type="ECO:0008006" key="3">
    <source>
        <dbReference type="Google" id="ProtNLM"/>
    </source>
</evidence>
<keyword evidence="2" id="KW-1185">Reference proteome</keyword>
<evidence type="ECO:0000313" key="2">
    <source>
        <dbReference type="Proteomes" id="UP001235939"/>
    </source>
</evidence>
<dbReference type="EMBL" id="CP092881">
    <property type="protein sequence ID" value="UYV80832.1"/>
    <property type="molecule type" value="Genomic_DNA"/>
</dbReference>
<accession>A0ABY6LI32</accession>
<organism evidence="1 2">
    <name type="scientific">Cordylochernes scorpioides</name>
    <dbReference type="NCBI Taxonomy" id="51811"/>
    <lineage>
        <taxon>Eukaryota</taxon>
        <taxon>Metazoa</taxon>
        <taxon>Ecdysozoa</taxon>
        <taxon>Arthropoda</taxon>
        <taxon>Chelicerata</taxon>
        <taxon>Arachnida</taxon>
        <taxon>Pseudoscorpiones</taxon>
        <taxon>Cheliferoidea</taxon>
        <taxon>Chernetidae</taxon>
        <taxon>Cordylochernes</taxon>
    </lineage>
</organism>
<dbReference type="PANTHER" id="PTHR47331:SF1">
    <property type="entry name" value="GAG-LIKE PROTEIN"/>
    <property type="match status" value="1"/>
</dbReference>
<sequence>MPKQTSKVTSKKFFFEISMLDDLKIELENVETQSKGYLKVILINGWILRPYLKIYTIINNSSLNNIQKFKYLQSSLSGDTASIIKVTNSRNIIELINTVKLNLRYLELLGINEEQLGNILLTTFILKKIDGNMNKDFELSLKENTYLINLSSLYDNFKFETRALIVKDLLNKIPNFYTHNSVWPHLNNLELADPEFYIPRPIDIIIGADLYLDLIESGFIKGPRDAPSAMNSKLGWIISGRSNMPNNTTSKSIQQIHVNHSLAELDAIVKKNWDAESIPTHKEEMNTEELECENIFRTTTFRYEKGRYVVSLPFRLNHIKMNYQLGDSKSQALRRFLSLERRFHQNPVYEYSHVREFMQDNLNIGHMEVINEIEPEQPSHQVYYMPYHAVLREQSTTTELRMVFDASAKTSTGLSLNDLLLCM</sequence>
<name>A0ABY6LI32_9ARAC</name>
<proteinExistence type="predicted"/>